<feature type="domain" description="Peptidase M14" evidence="15">
    <location>
        <begin position="165"/>
        <end position="485"/>
    </location>
</feature>
<dbReference type="EMBL" id="JBICBT010000986">
    <property type="protein sequence ID" value="KAL3089402.1"/>
    <property type="molecule type" value="Genomic_DNA"/>
</dbReference>
<evidence type="ECO:0000256" key="3">
    <source>
        <dbReference type="ARBA" id="ARBA00022645"/>
    </source>
</evidence>
<dbReference type="AlphaFoldDB" id="A0ABD2JFQ3"/>
<evidence type="ECO:0000313" key="16">
    <source>
        <dbReference type="EMBL" id="KAL3089402.1"/>
    </source>
</evidence>
<dbReference type="GO" id="GO:0006508">
    <property type="term" value="P:proteolysis"/>
    <property type="evidence" value="ECO:0007669"/>
    <property type="project" value="UniProtKB-KW"/>
</dbReference>
<dbReference type="CDD" id="cd03860">
    <property type="entry name" value="M14_CP_A-B_like"/>
    <property type="match status" value="1"/>
</dbReference>
<keyword evidence="10" id="KW-1015">Disulfide bond</keyword>
<keyword evidence="4" id="KW-0645">Protease</keyword>
<dbReference type="SUPFAM" id="SSF53187">
    <property type="entry name" value="Zn-dependent exopeptidases"/>
    <property type="match status" value="1"/>
</dbReference>
<dbReference type="PANTHER" id="PTHR11705:SF131">
    <property type="entry name" value="SHKT DOMAIN-CONTAINING PROTEIN"/>
    <property type="match status" value="1"/>
</dbReference>
<comment type="caution">
    <text evidence="16">The sequence shown here is derived from an EMBL/GenBank/DDBJ whole genome shotgun (WGS) entry which is preliminary data.</text>
</comment>
<reference evidence="16 17" key="1">
    <citation type="submission" date="2024-10" db="EMBL/GenBank/DDBJ databases">
        <authorList>
            <person name="Kim D."/>
        </authorList>
    </citation>
    <scope>NUCLEOTIDE SEQUENCE [LARGE SCALE GENOMIC DNA]</scope>
    <source>
        <strain evidence="16">BH-2024</strain>
    </source>
</reference>
<evidence type="ECO:0000256" key="5">
    <source>
        <dbReference type="ARBA" id="ARBA00022723"/>
    </source>
</evidence>
<keyword evidence="13" id="KW-0472">Membrane</keyword>
<comment type="similarity">
    <text evidence="2 12">Belongs to the peptidase M14 family.</text>
</comment>
<keyword evidence="7" id="KW-0378">Hydrolase</keyword>
<keyword evidence="8" id="KW-0862">Zinc</keyword>
<evidence type="ECO:0000256" key="4">
    <source>
        <dbReference type="ARBA" id="ARBA00022670"/>
    </source>
</evidence>
<keyword evidence="17" id="KW-1185">Reference proteome</keyword>
<dbReference type="PANTHER" id="PTHR11705">
    <property type="entry name" value="PROTEASE FAMILY M14 CARBOXYPEPTIDASE A,B"/>
    <property type="match status" value="1"/>
</dbReference>
<evidence type="ECO:0000256" key="2">
    <source>
        <dbReference type="ARBA" id="ARBA00005988"/>
    </source>
</evidence>
<evidence type="ECO:0000256" key="10">
    <source>
        <dbReference type="ARBA" id="ARBA00023157"/>
    </source>
</evidence>
<dbReference type="PROSITE" id="PS00133">
    <property type="entry name" value="CARBOXYPEPT_ZN_2"/>
    <property type="match status" value="1"/>
</dbReference>
<feature type="domain" description="ShKT" evidence="14">
    <location>
        <begin position="548"/>
        <end position="584"/>
    </location>
</feature>
<keyword evidence="9" id="KW-0482">Metalloprotease</keyword>
<evidence type="ECO:0000256" key="6">
    <source>
        <dbReference type="ARBA" id="ARBA00022729"/>
    </source>
</evidence>
<dbReference type="InterPro" id="IPR036990">
    <property type="entry name" value="M14A-like_propep"/>
</dbReference>
<evidence type="ECO:0000256" key="8">
    <source>
        <dbReference type="ARBA" id="ARBA00022833"/>
    </source>
</evidence>
<keyword evidence="13" id="KW-0812">Transmembrane</keyword>
<dbReference type="GO" id="GO:0046872">
    <property type="term" value="F:metal ion binding"/>
    <property type="evidence" value="ECO:0007669"/>
    <property type="project" value="UniProtKB-KW"/>
</dbReference>
<evidence type="ECO:0000256" key="11">
    <source>
        <dbReference type="PROSITE-ProRule" id="PRU01005"/>
    </source>
</evidence>
<evidence type="ECO:0000256" key="7">
    <source>
        <dbReference type="ARBA" id="ARBA00022801"/>
    </source>
</evidence>
<dbReference type="Pfam" id="PF01549">
    <property type="entry name" value="ShK"/>
    <property type="match status" value="1"/>
</dbReference>
<gene>
    <name evidence="16" type="ORF">niasHT_030269</name>
</gene>
<dbReference type="GO" id="GO:0008237">
    <property type="term" value="F:metallopeptidase activity"/>
    <property type="evidence" value="ECO:0007669"/>
    <property type="project" value="UniProtKB-KW"/>
</dbReference>
<dbReference type="Gene3D" id="3.40.630.10">
    <property type="entry name" value="Zn peptidases"/>
    <property type="match status" value="1"/>
</dbReference>
<dbReference type="Pfam" id="PF02244">
    <property type="entry name" value="Propep_M14"/>
    <property type="match status" value="1"/>
</dbReference>
<sequence>MRRKGNASHCQQKQRSFCSALFHDYSLIFAFILFFIPSIGSISIDKSENANGKGRYKVYQIRPNSEAQLIELNRMEQQGTIDFWRPPPSVNSSGDVMVDVLRNGRHFLDFLRKFQVEFKVLVDDLSKLIEEKEIGPSPYAKLSKNGPILRDTFDRFEGFGLRMGDYHSFADLLAFMQNVQNAMPSRAQLRTIGWTAEGRPLQGIQFGNPSDKSRPVVWIDAGIHAREWTAVHTAAYFIFYFANQIRLGQDQRLLKCLERVDILVLPCLNPDGYEFTRSEPRNPAVRMWRKNRSKERCATSARDGQTHCCKGVDLNRNFDFKFANGGTSFFPCSEVFHGENAFSELETRAVRDAILGTDLRGRVPAMITMHAYSQLWIYPFSHRRGVYPADVEELKAVARRAVTALAEKFGTNYQYGTGPETIYAYTGGSADWAKETAKVKYTYTLELRPSYWSVSAWNGFVLDRAQLIPTARETFDGVLVVMEQVVREMAEQTVPNPNAAVPFVRRSISSAPLSADRPQSSLSADDVNSRHGSVVSSRVLPNRIGSPCEDSLPYCAVWVASNERICIDSKATMERECRKSCQFC</sequence>
<evidence type="ECO:0000313" key="17">
    <source>
        <dbReference type="Proteomes" id="UP001620626"/>
    </source>
</evidence>
<dbReference type="InterPro" id="IPR057247">
    <property type="entry name" value="CARBOXYPEPT_ZN_2"/>
</dbReference>
<dbReference type="Gene3D" id="3.30.70.340">
    <property type="entry name" value="Metallocarboxypeptidase-like"/>
    <property type="match status" value="1"/>
</dbReference>
<dbReference type="Pfam" id="PF00246">
    <property type="entry name" value="Peptidase_M14"/>
    <property type="match status" value="1"/>
</dbReference>
<evidence type="ECO:0000256" key="13">
    <source>
        <dbReference type="SAM" id="Phobius"/>
    </source>
</evidence>
<dbReference type="PROSITE" id="PS52035">
    <property type="entry name" value="PEPTIDASE_M14"/>
    <property type="match status" value="1"/>
</dbReference>
<dbReference type="PRINTS" id="PR00765">
    <property type="entry name" value="CRBOXYPTASEA"/>
</dbReference>
<dbReference type="SMART" id="SM00631">
    <property type="entry name" value="Zn_pept"/>
    <property type="match status" value="1"/>
</dbReference>
<keyword evidence="13" id="KW-1133">Transmembrane helix</keyword>
<feature type="transmembrane region" description="Helical" evidence="13">
    <location>
        <begin position="21"/>
        <end position="40"/>
    </location>
</feature>
<dbReference type="InterPro" id="IPR000834">
    <property type="entry name" value="Peptidase_M14"/>
</dbReference>
<evidence type="ECO:0000259" key="14">
    <source>
        <dbReference type="PROSITE" id="PS51670"/>
    </source>
</evidence>
<dbReference type="InterPro" id="IPR003146">
    <property type="entry name" value="M14A_act_pep"/>
</dbReference>
<feature type="active site" description="Proton donor/acceptor" evidence="12">
    <location>
        <position position="446"/>
    </location>
</feature>
<keyword evidence="6" id="KW-0732">Signal</keyword>
<evidence type="ECO:0000259" key="15">
    <source>
        <dbReference type="PROSITE" id="PS52035"/>
    </source>
</evidence>
<protein>
    <recommendedName>
        <fullName evidence="18">ShKT domain-containing protein</fullName>
    </recommendedName>
</protein>
<evidence type="ECO:0000256" key="1">
    <source>
        <dbReference type="ARBA" id="ARBA00001947"/>
    </source>
</evidence>
<keyword evidence="3" id="KW-0121">Carboxypeptidase</keyword>
<evidence type="ECO:0000256" key="12">
    <source>
        <dbReference type="PROSITE-ProRule" id="PRU01379"/>
    </source>
</evidence>
<comment type="cofactor">
    <cofactor evidence="1">
        <name>Zn(2+)</name>
        <dbReference type="ChEBI" id="CHEBI:29105"/>
    </cofactor>
</comment>
<evidence type="ECO:0000256" key="9">
    <source>
        <dbReference type="ARBA" id="ARBA00023049"/>
    </source>
</evidence>
<dbReference type="FunFam" id="3.40.630.10:FF:000084">
    <property type="entry name" value="Carboxypeptidase B2"/>
    <property type="match status" value="1"/>
</dbReference>
<dbReference type="GO" id="GO:0004180">
    <property type="term" value="F:carboxypeptidase activity"/>
    <property type="evidence" value="ECO:0007669"/>
    <property type="project" value="UniProtKB-KW"/>
</dbReference>
<comment type="caution">
    <text evidence="11">Lacks conserved residue(s) required for the propagation of feature annotation.</text>
</comment>
<organism evidence="16 17">
    <name type="scientific">Heterodera trifolii</name>
    <dbReference type="NCBI Taxonomy" id="157864"/>
    <lineage>
        <taxon>Eukaryota</taxon>
        <taxon>Metazoa</taxon>
        <taxon>Ecdysozoa</taxon>
        <taxon>Nematoda</taxon>
        <taxon>Chromadorea</taxon>
        <taxon>Rhabditida</taxon>
        <taxon>Tylenchina</taxon>
        <taxon>Tylenchomorpha</taxon>
        <taxon>Tylenchoidea</taxon>
        <taxon>Heteroderidae</taxon>
        <taxon>Heteroderinae</taxon>
        <taxon>Heterodera</taxon>
    </lineage>
</organism>
<proteinExistence type="inferred from homology"/>
<name>A0ABD2JFQ3_9BILA</name>
<accession>A0ABD2JFQ3</accession>
<dbReference type="InterPro" id="IPR003582">
    <property type="entry name" value="ShKT_dom"/>
</dbReference>
<keyword evidence="5" id="KW-0479">Metal-binding</keyword>
<dbReference type="SUPFAM" id="SSF54897">
    <property type="entry name" value="Protease propeptides/inhibitors"/>
    <property type="match status" value="1"/>
</dbReference>
<evidence type="ECO:0008006" key="18">
    <source>
        <dbReference type="Google" id="ProtNLM"/>
    </source>
</evidence>
<dbReference type="Proteomes" id="UP001620626">
    <property type="component" value="Unassembled WGS sequence"/>
</dbReference>
<dbReference type="PROSITE" id="PS51670">
    <property type="entry name" value="SHKT"/>
    <property type="match status" value="1"/>
</dbReference>